<accession>A0A3M7RCF6</accession>
<keyword evidence="2" id="KW-1185">Reference proteome</keyword>
<dbReference type="EMBL" id="REGN01003705">
    <property type="protein sequence ID" value="RNA21246.1"/>
    <property type="molecule type" value="Genomic_DNA"/>
</dbReference>
<gene>
    <name evidence="1" type="ORF">BpHYR1_003415</name>
</gene>
<evidence type="ECO:0000313" key="2">
    <source>
        <dbReference type="Proteomes" id="UP000276133"/>
    </source>
</evidence>
<dbReference type="Proteomes" id="UP000276133">
    <property type="component" value="Unassembled WGS sequence"/>
</dbReference>
<proteinExistence type="predicted"/>
<protein>
    <recommendedName>
        <fullName evidence="3">Transposase</fullName>
    </recommendedName>
</protein>
<evidence type="ECO:0008006" key="3">
    <source>
        <dbReference type="Google" id="ProtNLM"/>
    </source>
</evidence>
<dbReference type="AlphaFoldDB" id="A0A3M7RCF6"/>
<reference evidence="1 2" key="1">
    <citation type="journal article" date="2018" name="Sci. Rep.">
        <title>Genomic signatures of local adaptation to the degree of environmental predictability in rotifers.</title>
        <authorList>
            <person name="Franch-Gras L."/>
            <person name="Hahn C."/>
            <person name="Garcia-Roger E.M."/>
            <person name="Carmona M.J."/>
            <person name="Serra M."/>
            <person name="Gomez A."/>
        </authorList>
    </citation>
    <scope>NUCLEOTIDE SEQUENCE [LARGE SCALE GENOMIC DNA]</scope>
    <source>
        <strain evidence="1">HYR1</strain>
    </source>
</reference>
<organism evidence="1 2">
    <name type="scientific">Brachionus plicatilis</name>
    <name type="common">Marine rotifer</name>
    <name type="synonym">Brachionus muelleri</name>
    <dbReference type="NCBI Taxonomy" id="10195"/>
    <lineage>
        <taxon>Eukaryota</taxon>
        <taxon>Metazoa</taxon>
        <taxon>Spiralia</taxon>
        <taxon>Gnathifera</taxon>
        <taxon>Rotifera</taxon>
        <taxon>Eurotatoria</taxon>
        <taxon>Monogononta</taxon>
        <taxon>Pseudotrocha</taxon>
        <taxon>Ploima</taxon>
        <taxon>Brachionidae</taxon>
        <taxon>Brachionus</taxon>
    </lineage>
</organism>
<name>A0A3M7RCF6_BRAPC</name>
<sequence length="141" mass="17054">MQDAWDASYNAIRIKRYLVYSDEVKAEIRRQMRNLHMSLNQKYFDANLKQLKLYSESNCPDFYKYLEDVWLKTHFKHWQIIKRPAGYSCTNSPLESFNSSIKRTFTLSKKLSIFNFVRVMLKIAKYYSIKQDDFEINPHIF</sequence>
<comment type="caution">
    <text evidence="1">The sequence shown here is derived from an EMBL/GenBank/DDBJ whole genome shotgun (WGS) entry which is preliminary data.</text>
</comment>
<evidence type="ECO:0000313" key="1">
    <source>
        <dbReference type="EMBL" id="RNA21246.1"/>
    </source>
</evidence>
<dbReference type="OrthoDB" id="128050at2759"/>